<name>A0ABQ4UUL3_9HYPH</name>
<keyword evidence="3" id="KW-1185">Reference proteome</keyword>
<gene>
    <name evidence="2" type="ORF">BGCPKDLD_2597</name>
</gene>
<feature type="region of interest" description="Disordered" evidence="1">
    <location>
        <begin position="1"/>
        <end position="43"/>
    </location>
</feature>
<proteinExistence type="predicted"/>
<reference evidence="2" key="2">
    <citation type="submission" date="2021-08" db="EMBL/GenBank/DDBJ databases">
        <authorList>
            <person name="Tani A."/>
            <person name="Ola A."/>
            <person name="Ogura Y."/>
            <person name="Katsura K."/>
            <person name="Hayashi T."/>
        </authorList>
    </citation>
    <scope>NUCLEOTIDE SEQUENCE</scope>
    <source>
        <strain evidence="2">DSM 14458</strain>
    </source>
</reference>
<reference evidence="2" key="1">
    <citation type="journal article" date="2021" name="Front. Microbiol.">
        <title>Comprehensive Comparative Genomics and Phenotyping of Methylobacterium Species.</title>
        <authorList>
            <person name="Alessa O."/>
            <person name="Ogura Y."/>
            <person name="Fujitani Y."/>
            <person name="Takami H."/>
            <person name="Hayashi T."/>
            <person name="Sahin N."/>
            <person name="Tani A."/>
        </authorList>
    </citation>
    <scope>NUCLEOTIDE SEQUENCE</scope>
    <source>
        <strain evidence="2">DSM 14458</strain>
    </source>
</reference>
<evidence type="ECO:0000313" key="2">
    <source>
        <dbReference type="EMBL" id="GJE76006.1"/>
    </source>
</evidence>
<dbReference type="EMBL" id="BPRE01000007">
    <property type="protein sequence ID" value="GJE76006.1"/>
    <property type="molecule type" value="Genomic_DNA"/>
</dbReference>
<evidence type="ECO:0000256" key="1">
    <source>
        <dbReference type="SAM" id="MobiDB-lite"/>
    </source>
</evidence>
<comment type="caution">
    <text evidence="2">The sequence shown here is derived from an EMBL/GenBank/DDBJ whole genome shotgun (WGS) entry which is preliminary data.</text>
</comment>
<evidence type="ECO:0000313" key="3">
    <source>
        <dbReference type="Proteomes" id="UP001055093"/>
    </source>
</evidence>
<accession>A0ABQ4UUL3</accession>
<dbReference type="Proteomes" id="UP001055093">
    <property type="component" value="Unassembled WGS sequence"/>
</dbReference>
<sequence length="82" mass="8992">MLGQRAVDGDGETRHRAGHQISAPSPNKKNDRKKELAANAIDRPKTIWMSQRKPLDGGLVRCQRLQCPSLIGTVPPGWATHA</sequence>
<protein>
    <submittedName>
        <fullName evidence="2">Uncharacterized protein</fullName>
    </submittedName>
</protein>
<organism evidence="2 3">
    <name type="scientific">Methylorubrum suomiense</name>
    <dbReference type="NCBI Taxonomy" id="144191"/>
    <lineage>
        <taxon>Bacteria</taxon>
        <taxon>Pseudomonadati</taxon>
        <taxon>Pseudomonadota</taxon>
        <taxon>Alphaproteobacteria</taxon>
        <taxon>Hyphomicrobiales</taxon>
        <taxon>Methylobacteriaceae</taxon>
        <taxon>Methylorubrum</taxon>
    </lineage>
</organism>